<dbReference type="RefSeq" id="WP_189899172.1">
    <property type="nucleotide sequence ID" value="NZ_BNBC01000008.1"/>
</dbReference>
<proteinExistence type="predicted"/>
<name>A0A918ZSQ7_9ACTN</name>
<comment type="caution">
    <text evidence="5">The sequence shown here is derived from an EMBL/GenBank/DDBJ whole genome shotgun (WGS) entry which is preliminary data.</text>
</comment>
<dbReference type="SUPFAM" id="SSF49899">
    <property type="entry name" value="Concanavalin A-like lectins/glucanases"/>
    <property type="match status" value="1"/>
</dbReference>
<dbReference type="Pfam" id="PF20736">
    <property type="entry name" value="Glyco_hydro127M"/>
    <property type="match status" value="1"/>
</dbReference>
<dbReference type="Gene3D" id="2.60.120.200">
    <property type="match status" value="1"/>
</dbReference>
<dbReference type="PROSITE" id="PS51318">
    <property type="entry name" value="TAT"/>
    <property type="match status" value="1"/>
</dbReference>
<keyword evidence="6" id="KW-1185">Reference proteome</keyword>
<dbReference type="EMBL" id="BNBC01000008">
    <property type="protein sequence ID" value="GHE68490.1"/>
    <property type="molecule type" value="Genomic_DNA"/>
</dbReference>
<dbReference type="GO" id="GO:0005975">
    <property type="term" value="P:carbohydrate metabolic process"/>
    <property type="evidence" value="ECO:0007669"/>
    <property type="project" value="InterPro"/>
</dbReference>
<dbReference type="Proteomes" id="UP000641386">
    <property type="component" value="Unassembled WGS sequence"/>
</dbReference>
<gene>
    <name evidence="5" type="ORF">GCM10014715_22730</name>
</gene>
<dbReference type="InterPro" id="IPR006311">
    <property type="entry name" value="TAT_signal"/>
</dbReference>
<sequence>MPAQRVPATPSRRQIVFAASAAAAVTALPSPTDATAHAAPAEVSAAATAPAAPEERPGSEPVLTPFPLSEVRLLDSPFLANMRRTCAYLLFVDIDRLLHTFRTNVGLPSTAEPCGGWEAPNVQLRGHTTGHLLSALAQAHANTGDGAYADKGRALVSALAECQQAALSAGFHRGYLSAFPESVFDQLEAGGKPWAPYYTLHKIMAGLLDQYRLSGNREALDVLLEMAAWVDTRTAPLSHERMQTVLKVEFGGMNDVLTRLYQVTGDSAHLRTAQRFDHEDLYAPLAAGRDELAGRHANTEIAKVVGAVPGYEATGDPKYLVIADTFWTTVVRHHSYAIGGNSDKELFGPPDEIVSRLSEVTCENCNSYNMLKLGRQLFLHRPQRAEYMDHYEWTLYNQMLGEQDPDSAHGFVTYYTGLWAGSERQPKGGLGAAPGSYSGDYDNFSCDHGTGLETHTKFADSIYFRSSAPQSPPALYVNLFIPSEVHWESVGVTVRQETGYPTDDRTRLTVIEGSGRFALKIRIPSWVAETGRPAGLEIDGRRTATPLKPGTYATVARLWRTGDTAELVLPRRPVWRPAPDNPQVASVSLGPLVLAGQYGDTAPATIPTIQPHTLRAADGRPTEFTAVADGREVALRPFHEVHHQRYNVYWALTPPPSRERDVARYPLQEGSGTTTADATGDFADATLAGGAVWTRDGEDTAVSFDGGGGHLVLPSGLLSGLDELTVSVRVRIDGLAASARVFDLGYHKETYLFLAATTGAGHARAALRIAGMEAEDVVDAAAPLPVGRWIHVALTLGGGTGVLYVDGAEAGRNAAMVSGPLLLGATTRNYLGRSQNTTHPYLHGAVRDFRLHNRALSATEVAQRASG</sequence>
<dbReference type="Pfam" id="PF07944">
    <property type="entry name" value="Beta-AFase-like_GH127_cat"/>
    <property type="match status" value="1"/>
</dbReference>
<organism evidence="5 6">
    <name type="scientific">Streptomyces spiralis</name>
    <dbReference type="NCBI Taxonomy" id="66376"/>
    <lineage>
        <taxon>Bacteria</taxon>
        <taxon>Bacillati</taxon>
        <taxon>Actinomycetota</taxon>
        <taxon>Actinomycetes</taxon>
        <taxon>Kitasatosporales</taxon>
        <taxon>Streptomycetaceae</taxon>
        <taxon>Streptomyces</taxon>
    </lineage>
</organism>
<dbReference type="InterPro" id="IPR049046">
    <property type="entry name" value="Beta-AFase-like_GH127_middle"/>
</dbReference>
<evidence type="ECO:0000256" key="2">
    <source>
        <dbReference type="ARBA" id="ARBA00023157"/>
    </source>
</evidence>
<evidence type="ECO:0000256" key="1">
    <source>
        <dbReference type="ARBA" id="ARBA00022729"/>
    </source>
</evidence>
<feature type="domain" description="LamG-like jellyroll fold" evidence="4">
    <location>
        <begin position="722"/>
        <end position="859"/>
    </location>
</feature>
<feature type="compositionally biased region" description="Low complexity" evidence="3">
    <location>
        <begin position="34"/>
        <end position="52"/>
    </location>
</feature>
<dbReference type="PANTHER" id="PTHR31151:SF0">
    <property type="entry name" value="PROLINE-TRNA LIGASE (DUF1680)"/>
    <property type="match status" value="1"/>
</dbReference>
<protein>
    <recommendedName>
        <fullName evidence="4">LamG-like jellyroll fold domain-containing protein</fullName>
    </recommendedName>
</protein>
<dbReference type="PANTHER" id="PTHR31151">
    <property type="entry name" value="PROLINE-TRNA LIGASE (DUF1680)"/>
    <property type="match status" value="1"/>
</dbReference>
<reference evidence="5" key="2">
    <citation type="submission" date="2020-09" db="EMBL/GenBank/DDBJ databases">
        <authorList>
            <person name="Sun Q."/>
            <person name="Ohkuma M."/>
        </authorList>
    </citation>
    <scope>NUCLEOTIDE SEQUENCE</scope>
    <source>
        <strain evidence="5">JCM 3302</strain>
    </source>
</reference>
<keyword evidence="2" id="KW-1015">Disulfide bond</keyword>
<dbReference type="Pfam" id="PF13385">
    <property type="entry name" value="Laminin_G_3"/>
    <property type="match status" value="1"/>
</dbReference>
<dbReference type="SMART" id="SM00560">
    <property type="entry name" value="LamGL"/>
    <property type="match status" value="1"/>
</dbReference>
<feature type="region of interest" description="Disordered" evidence="3">
    <location>
        <begin position="31"/>
        <end position="63"/>
    </location>
</feature>
<dbReference type="SUPFAM" id="SSF48208">
    <property type="entry name" value="Six-hairpin glycosidases"/>
    <property type="match status" value="1"/>
</dbReference>
<accession>A0A918ZSQ7</accession>
<evidence type="ECO:0000259" key="4">
    <source>
        <dbReference type="SMART" id="SM00560"/>
    </source>
</evidence>
<evidence type="ECO:0000313" key="6">
    <source>
        <dbReference type="Proteomes" id="UP000641386"/>
    </source>
</evidence>
<dbReference type="AlphaFoldDB" id="A0A918ZSQ7"/>
<dbReference type="InterPro" id="IPR012878">
    <property type="entry name" value="Beta-AFase-like_GH127_cat"/>
</dbReference>
<evidence type="ECO:0000313" key="5">
    <source>
        <dbReference type="EMBL" id="GHE68490.1"/>
    </source>
</evidence>
<dbReference type="InterPro" id="IPR013320">
    <property type="entry name" value="ConA-like_dom_sf"/>
</dbReference>
<reference evidence="5" key="1">
    <citation type="journal article" date="2014" name="Int. J. Syst. Evol. Microbiol.">
        <title>Complete genome sequence of Corynebacterium casei LMG S-19264T (=DSM 44701T), isolated from a smear-ripened cheese.</title>
        <authorList>
            <consortium name="US DOE Joint Genome Institute (JGI-PGF)"/>
            <person name="Walter F."/>
            <person name="Albersmeier A."/>
            <person name="Kalinowski J."/>
            <person name="Ruckert C."/>
        </authorList>
    </citation>
    <scope>NUCLEOTIDE SEQUENCE</scope>
    <source>
        <strain evidence="5">JCM 3302</strain>
    </source>
</reference>
<dbReference type="InterPro" id="IPR008928">
    <property type="entry name" value="6-hairpin_glycosidase_sf"/>
</dbReference>
<evidence type="ECO:0000256" key="3">
    <source>
        <dbReference type="SAM" id="MobiDB-lite"/>
    </source>
</evidence>
<keyword evidence="1" id="KW-0732">Signal</keyword>
<dbReference type="InterPro" id="IPR006558">
    <property type="entry name" value="LamG-like"/>
</dbReference>